<dbReference type="Proteomes" id="UP001195769">
    <property type="component" value="Unassembled WGS sequence"/>
</dbReference>
<dbReference type="GeneID" id="64666026"/>
<evidence type="ECO:0000313" key="2">
    <source>
        <dbReference type="Proteomes" id="UP001195769"/>
    </source>
</evidence>
<keyword evidence="2" id="KW-1185">Reference proteome</keyword>
<evidence type="ECO:0000313" key="1">
    <source>
        <dbReference type="EMBL" id="KAG1899402.1"/>
    </source>
</evidence>
<sequence length="87" mass="9879">MDRFEKGNFTGKLEQLLDCMFADSRGRILKWFSPHAIDYVSDVVSTEMDAIKEDLRGALDIITPEFLLTWDLNSTMDNTIAPKAPVL</sequence>
<dbReference type="AlphaFoldDB" id="A0AAD4E4W9"/>
<comment type="caution">
    <text evidence="1">The sequence shown here is derived from an EMBL/GenBank/DDBJ whole genome shotgun (WGS) entry which is preliminary data.</text>
</comment>
<reference evidence="1" key="1">
    <citation type="journal article" date="2020" name="New Phytol.">
        <title>Comparative genomics reveals dynamic genome evolution in host specialist ectomycorrhizal fungi.</title>
        <authorList>
            <person name="Lofgren L.A."/>
            <person name="Nguyen N.H."/>
            <person name="Vilgalys R."/>
            <person name="Ruytinx J."/>
            <person name="Liao H.L."/>
            <person name="Branco S."/>
            <person name="Kuo A."/>
            <person name="LaButti K."/>
            <person name="Lipzen A."/>
            <person name="Andreopoulos W."/>
            <person name="Pangilinan J."/>
            <person name="Riley R."/>
            <person name="Hundley H."/>
            <person name="Na H."/>
            <person name="Barry K."/>
            <person name="Grigoriev I.V."/>
            <person name="Stajich J.E."/>
            <person name="Kennedy P.G."/>
        </authorList>
    </citation>
    <scope>NUCLEOTIDE SEQUENCE</scope>
    <source>
        <strain evidence="1">FC203</strain>
    </source>
</reference>
<gene>
    <name evidence="1" type="ORF">F5891DRAFT_410503</name>
</gene>
<dbReference type="EMBL" id="JABBWK010000033">
    <property type="protein sequence ID" value="KAG1899402.1"/>
    <property type="molecule type" value="Genomic_DNA"/>
</dbReference>
<proteinExistence type="predicted"/>
<name>A0AAD4E4W9_9AGAM</name>
<accession>A0AAD4E4W9</accession>
<protein>
    <submittedName>
        <fullName evidence="1">Uncharacterized protein</fullName>
    </submittedName>
</protein>
<dbReference type="RefSeq" id="XP_041224978.1">
    <property type="nucleotide sequence ID" value="XM_041371728.1"/>
</dbReference>
<organism evidence="1 2">
    <name type="scientific">Suillus fuscotomentosus</name>
    <dbReference type="NCBI Taxonomy" id="1912939"/>
    <lineage>
        <taxon>Eukaryota</taxon>
        <taxon>Fungi</taxon>
        <taxon>Dikarya</taxon>
        <taxon>Basidiomycota</taxon>
        <taxon>Agaricomycotina</taxon>
        <taxon>Agaricomycetes</taxon>
        <taxon>Agaricomycetidae</taxon>
        <taxon>Boletales</taxon>
        <taxon>Suillineae</taxon>
        <taxon>Suillaceae</taxon>
        <taxon>Suillus</taxon>
    </lineage>
</organism>